<sequence>MTVTARDTGRTQDRDVGRQTATPDKPGCSPAVSRPSIVAVMHPDDSRPLSPGQERKWEEILGLSGADPGVARAQIIACRRVRGLLDIGVLRAAADELTQRHEPLRLTFTAVGTDPRIRIAPELDPPIDVVDLSSLPGPAQDRRLGELMHREQTRYFDFRRGPLWQLVVARLGPDEHLLIACFATVISDGWAVALFISELLRECGVRAGLLPPVRPTVPTFEQIAAGQTDNLAVDPARLSYWREHLTDMPRSPLLQATSTSSTDPDSRQAILFSVPEGHGVQRLAWSARTTPFVCLLAAHHLLILLVTGRSDAVVSTSDSGRRARWQKYALMSFEEEHYIAAAVSPRDRLVDVVQAVHRTISSALSSPLPYSELAAAVYPRYSIERPWPDHQLRESDISSWAPSVPEPDMPGFVIEDVDVPPLRPAGVAPTAFPSADPVIRRAWENKGAPWFVVNLNRDGGAVVYNDQLHSPPTVQALTDQYLWVVSELVRHPETTVDQLRLRFHRQRLTGAGSTRPAR</sequence>
<evidence type="ECO:0000256" key="1">
    <source>
        <dbReference type="SAM" id="MobiDB-lite"/>
    </source>
</evidence>
<dbReference type="GO" id="GO:0009366">
    <property type="term" value="C:enterobactin synthetase complex"/>
    <property type="evidence" value="ECO:0007669"/>
    <property type="project" value="TreeGrafter"/>
</dbReference>
<organism evidence="3 4">
    <name type="scientific">Kribbella albertanoniae</name>
    <dbReference type="NCBI Taxonomy" id="1266829"/>
    <lineage>
        <taxon>Bacteria</taxon>
        <taxon>Bacillati</taxon>
        <taxon>Actinomycetota</taxon>
        <taxon>Actinomycetes</taxon>
        <taxon>Propionibacteriales</taxon>
        <taxon>Kribbellaceae</taxon>
        <taxon>Kribbella</taxon>
    </lineage>
</organism>
<dbReference type="GO" id="GO:0009239">
    <property type="term" value="P:enterobactin biosynthetic process"/>
    <property type="evidence" value="ECO:0007669"/>
    <property type="project" value="TreeGrafter"/>
</dbReference>
<feature type="domain" description="Condensation" evidence="2">
    <location>
        <begin position="48"/>
        <end position="329"/>
    </location>
</feature>
<dbReference type="PANTHER" id="PTHR45527">
    <property type="entry name" value="NONRIBOSOMAL PEPTIDE SYNTHETASE"/>
    <property type="match status" value="1"/>
</dbReference>
<protein>
    <recommendedName>
        <fullName evidence="2">Condensation domain-containing protein</fullName>
    </recommendedName>
</protein>
<accession>A0A4R4QJM4</accession>
<dbReference type="InterPro" id="IPR023213">
    <property type="entry name" value="CAT-like_dom_sf"/>
</dbReference>
<evidence type="ECO:0000313" key="3">
    <source>
        <dbReference type="EMBL" id="TDC35513.1"/>
    </source>
</evidence>
<dbReference type="Proteomes" id="UP000295075">
    <property type="component" value="Unassembled WGS sequence"/>
</dbReference>
<dbReference type="GO" id="GO:0008610">
    <property type="term" value="P:lipid biosynthetic process"/>
    <property type="evidence" value="ECO:0007669"/>
    <property type="project" value="UniProtKB-ARBA"/>
</dbReference>
<dbReference type="GO" id="GO:0031177">
    <property type="term" value="F:phosphopantetheine binding"/>
    <property type="evidence" value="ECO:0007669"/>
    <property type="project" value="TreeGrafter"/>
</dbReference>
<name>A0A4R4QJM4_9ACTN</name>
<dbReference type="GO" id="GO:0043041">
    <property type="term" value="P:amino acid activation for nonribosomal peptide biosynthetic process"/>
    <property type="evidence" value="ECO:0007669"/>
    <property type="project" value="TreeGrafter"/>
</dbReference>
<evidence type="ECO:0000313" key="4">
    <source>
        <dbReference type="Proteomes" id="UP000295075"/>
    </source>
</evidence>
<dbReference type="OrthoDB" id="2472181at2"/>
<feature type="compositionally biased region" description="Basic and acidic residues" evidence="1">
    <location>
        <begin position="7"/>
        <end position="17"/>
    </location>
</feature>
<dbReference type="RefSeq" id="WP_132400350.1">
    <property type="nucleotide sequence ID" value="NZ_SMKA01000002.1"/>
</dbReference>
<gene>
    <name evidence="3" type="ORF">E1261_01220</name>
</gene>
<dbReference type="Gene3D" id="3.30.559.30">
    <property type="entry name" value="Nonribosomal peptide synthetase, condensation domain"/>
    <property type="match status" value="1"/>
</dbReference>
<dbReference type="GO" id="GO:0047527">
    <property type="term" value="F:2,3-dihydroxybenzoate-serine ligase activity"/>
    <property type="evidence" value="ECO:0007669"/>
    <property type="project" value="TreeGrafter"/>
</dbReference>
<dbReference type="Pfam" id="PF00668">
    <property type="entry name" value="Condensation"/>
    <property type="match status" value="1"/>
</dbReference>
<dbReference type="SUPFAM" id="SSF52777">
    <property type="entry name" value="CoA-dependent acyltransferases"/>
    <property type="match status" value="2"/>
</dbReference>
<comment type="caution">
    <text evidence="3">The sequence shown here is derived from an EMBL/GenBank/DDBJ whole genome shotgun (WGS) entry which is preliminary data.</text>
</comment>
<dbReference type="EMBL" id="SMKA01000002">
    <property type="protein sequence ID" value="TDC35513.1"/>
    <property type="molecule type" value="Genomic_DNA"/>
</dbReference>
<evidence type="ECO:0000259" key="2">
    <source>
        <dbReference type="Pfam" id="PF00668"/>
    </source>
</evidence>
<dbReference type="InterPro" id="IPR001242">
    <property type="entry name" value="Condensation_dom"/>
</dbReference>
<dbReference type="PANTHER" id="PTHR45527:SF1">
    <property type="entry name" value="FATTY ACID SYNTHASE"/>
    <property type="match status" value="1"/>
</dbReference>
<reference evidence="3 4" key="1">
    <citation type="submission" date="2019-03" db="EMBL/GenBank/DDBJ databases">
        <title>Draft genome sequences of novel Actinobacteria.</title>
        <authorList>
            <person name="Sahin N."/>
            <person name="Ay H."/>
            <person name="Saygin H."/>
        </authorList>
    </citation>
    <scope>NUCLEOTIDE SEQUENCE [LARGE SCALE GENOMIC DNA]</scope>
    <source>
        <strain evidence="3 4">JCM 30547</strain>
    </source>
</reference>
<feature type="region of interest" description="Disordered" evidence="1">
    <location>
        <begin position="1"/>
        <end position="36"/>
    </location>
</feature>
<dbReference type="AlphaFoldDB" id="A0A4R4QJM4"/>
<dbReference type="GO" id="GO:0005829">
    <property type="term" value="C:cytosol"/>
    <property type="evidence" value="ECO:0007669"/>
    <property type="project" value="TreeGrafter"/>
</dbReference>
<dbReference type="Gene3D" id="3.30.559.10">
    <property type="entry name" value="Chloramphenicol acetyltransferase-like domain"/>
    <property type="match status" value="1"/>
</dbReference>
<keyword evidence="4" id="KW-1185">Reference proteome</keyword>
<proteinExistence type="predicted"/>